<gene>
    <name evidence="2" type="ORF">DEW08_25780</name>
</gene>
<evidence type="ECO:0000313" key="3">
    <source>
        <dbReference type="Proteomes" id="UP000245629"/>
    </source>
</evidence>
<dbReference type="RefSeq" id="WP_109332724.1">
    <property type="nucleotide sequence ID" value="NZ_CP029357.1"/>
</dbReference>
<protein>
    <submittedName>
        <fullName evidence="2">Uncharacterized protein</fullName>
    </submittedName>
</protein>
<dbReference type="AlphaFoldDB" id="A0A2S2CY49"/>
<keyword evidence="3" id="KW-1185">Reference proteome</keyword>
<evidence type="ECO:0000256" key="1">
    <source>
        <dbReference type="SAM" id="MobiDB-lite"/>
    </source>
</evidence>
<geneLocation type="plasmid" evidence="2 3">
    <name>unnamed2</name>
</geneLocation>
<dbReference type="KEGG" id="azz:DEW08_25780"/>
<evidence type="ECO:0000313" key="2">
    <source>
        <dbReference type="EMBL" id="AWK89442.1"/>
    </source>
</evidence>
<reference evidence="3" key="1">
    <citation type="submission" date="2018-05" db="EMBL/GenBank/DDBJ databases">
        <title>Azospirillum thermophila sp. nov., a novel isolated from hot spring.</title>
        <authorList>
            <person name="Zhao Z."/>
        </authorList>
    </citation>
    <scope>NUCLEOTIDE SEQUENCE [LARGE SCALE GENOMIC DNA]</scope>
    <source>
        <strain evidence="3">CFH 70021</strain>
        <plasmid evidence="3">unnamed2</plasmid>
    </source>
</reference>
<feature type="region of interest" description="Disordered" evidence="1">
    <location>
        <begin position="371"/>
        <end position="398"/>
    </location>
</feature>
<name>A0A2S2CY49_9PROT</name>
<dbReference type="EMBL" id="CP029357">
    <property type="protein sequence ID" value="AWK89442.1"/>
    <property type="molecule type" value="Genomic_DNA"/>
</dbReference>
<organism evidence="2 3">
    <name type="scientific">Azospirillum thermophilum</name>
    <dbReference type="NCBI Taxonomy" id="2202148"/>
    <lineage>
        <taxon>Bacteria</taxon>
        <taxon>Pseudomonadati</taxon>
        <taxon>Pseudomonadota</taxon>
        <taxon>Alphaproteobacteria</taxon>
        <taxon>Rhodospirillales</taxon>
        <taxon>Azospirillaceae</taxon>
        <taxon>Azospirillum</taxon>
    </lineage>
</organism>
<accession>A0A2S2CY49</accession>
<proteinExistence type="predicted"/>
<sequence length="754" mass="80280">MTIHLSALGWIDEAPFGNRLRWHYPMEEVTAEGRYVGLPKTLVVERAPLDSRDLYRTRETSLAYPSDWWDRLGDVAVAGFLPPFAHALPGPVQAVSFLWEGSAGRILIRDRTTGSAAFDRTVSNGDIVYAEGTGLDTVLVFAVWGTLRNLRVLDLFRDRGLRFEPIAEIAVEASFGVGLGSVAPRYDQPPTLSSGEWEELRQAAAEAMTATPAAAPAGEPTAWGRLALLLGLRWEFALLAGFAFFDGPRRDRSELDRLSDDILAKPPAGMVAYRVVDREGSGGISNLVVCPPWTATPLSPPAPPHYSGAEVRLRERRSPLPGGFDLAAHASLKAFSPVMEVEEEYRVRATLSWQQADPQAIGVEVEEAVSASPATGAPGRRTSFLSRTRRPGAPVLQGSVSRNPDVVFPDVTLQARVRAQDGWDRVSDFSGWGPAVNPVLVHEPAPPPLETARHDAGTTRIRRAAGREGIADWQPDPLVARAGGQVFVYRRAASPRTADVTVGMPVEMAPGRYRVAVSGAAGLGDFVGGTLSAGAFTEAVVAAGPSSVDLAVSAGGLPDKAATAELFAPGPARLSQSPTHPSLWTKVAAFPAKGLPEELAFADPLPPTPGLAIEAYTVRLSYLGRLGPAGTVVCAIRQPVVPPVPPPFEVQVLGIDFYQRTMLKLRFTTPPGGGRFTVWWAPGTLGAAELAKRGSPGSYGAQEAAGGLVLYDVLPLPLPLRIDGRVTVGVQRTGADGTRSDFVTLPVTLPALVP</sequence>
<dbReference type="Proteomes" id="UP000245629">
    <property type="component" value="Plasmid unnamed2"/>
</dbReference>
<keyword evidence="2" id="KW-0614">Plasmid</keyword>